<dbReference type="KEGG" id="arac:E0W69_012450"/>
<evidence type="ECO:0000313" key="3">
    <source>
        <dbReference type="EMBL" id="QES89440.1"/>
    </source>
</evidence>
<reference evidence="3 4" key="1">
    <citation type="submission" date="2019-09" db="EMBL/GenBank/DDBJ databases">
        <title>Complete genome sequence of Arachidicoccus sp. B3-10 isolated from apple orchard soil.</title>
        <authorList>
            <person name="Kim H.S."/>
            <person name="Han K.-I."/>
            <person name="Suh M.K."/>
            <person name="Lee K.C."/>
            <person name="Eom M.K."/>
            <person name="Kim J.-S."/>
            <person name="Kang S.W."/>
            <person name="Sin Y."/>
            <person name="Lee J.-S."/>
        </authorList>
    </citation>
    <scope>NUCLEOTIDE SEQUENCE [LARGE SCALE GENOMIC DNA]</scope>
    <source>
        <strain evidence="3 4">B3-10</strain>
    </source>
</reference>
<accession>A0A5P2G6M4</accession>
<dbReference type="OrthoDB" id="2327485at2"/>
<dbReference type="Gene3D" id="3.90.226.10">
    <property type="entry name" value="2-enoyl-CoA Hydratase, Chain A, domain 1"/>
    <property type="match status" value="1"/>
</dbReference>
<dbReference type="Proteomes" id="UP000292424">
    <property type="component" value="Chromosome"/>
</dbReference>
<gene>
    <name evidence="3" type="ORF">E0W69_012450</name>
</gene>
<dbReference type="EMBL" id="CP044016">
    <property type="protein sequence ID" value="QES89440.1"/>
    <property type="molecule type" value="Genomic_DNA"/>
</dbReference>
<dbReference type="AlphaFoldDB" id="A0A5P2G6M4"/>
<evidence type="ECO:0000256" key="1">
    <source>
        <dbReference type="SAM" id="SignalP"/>
    </source>
</evidence>
<sequence length="349" mass="39982">MKYIIASLFVLFSIDVFAQKCNCKEEFQWMKKTFEQNDAGFQYVFNKKGKEDYEKLNSKTLAALDTFTDPNTCAEIMLNWLHYFRNGHLGIRVNDSNTVKSGPRRNPTFSIVDKNTILLTIPTFGGSYKKQIDSIIETNKSLLSSKENLILDIRDNGGGSDISYEKIIPYLYTNPITNYRAQYYSTKLNNQRMLELANNYKKYGISEKMANQFRINYDTLNKHLGDYINLDKDSITIDTLNNILPFPKHVAILVNENNGSTAEEFLLTAKQSQKVKLFGHKTAGVLDFSNLWFTNSPSGIFKLTFALTKSYRIPDFTIDGQGILPDLPIGNSVPDNQWIEYVVRILENK</sequence>
<proteinExistence type="predicted"/>
<keyword evidence="4" id="KW-1185">Reference proteome</keyword>
<keyword evidence="1" id="KW-0732">Signal</keyword>
<dbReference type="RefSeq" id="WP_131330385.1">
    <property type="nucleotide sequence ID" value="NZ_CP044016.1"/>
</dbReference>
<dbReference type="SUPFAM" id="SSF52096">
    <property type="entry name" value="ClpP/crotonase"/>
    <property type="match status" value="1"/>
</dbReference>
<feature type="domain" description="Tail specific protease" evidence="2">
    <location>
        <begin position="118"/>
        <end position="328"/>
    </location>
</feature>
<protein>
    <recommendedName>
        <fullName evidence="2">Tail specific protease domain-containing protein</fullName>
    </recommendedName>
</protein>
<dbReference type="GO" id="GO:0006508">
    <property type="term" value="P:proteolysis"/>
    <property type="evidence" value="ECO:0007669"/>
    <property type="project" value="InterPro"/>
</dbReference>
<dbReference type="InterPro" id="IPR005151">
    <property type="entry name" value="Tail-specific_protease"/>
</dbReference>
<dbReference type="GO" id="GO:0008236">
    <property type="term" value="F:serine-type peptidase activity"/>
    <property type="evidence" value="ECO:0007669"/>
    <property type="project" value="InterPro"/>
</dbReference>
<organism evidence="3 4">
    <name type="scientific">Rhizosphaericola mali</name>
    <dbReference type="NCBI Taxonomy" id="2545455"/>
    <lineage>
        <taxon>Bacteria</taxon>
        <taxon>Pseudomonadati</taxon>
        <taxon>Bacteroidota</taxon>
        <taxon>Chitinophagia</taxon>
        <taxon>Chitinophagales</taxon>
        <taxon>Chitinophagaceae</taxon>
        <taxon>Rhizosphaericola</taxon>
    </lineage>
</organism>
<dbReference type="Pfam" id="PF03572">
    <property type="entry name" value="Peptidase_S41"/>
    <property type="match status" value="1"/>
</dbReference>
<feature type="chain" id="PRO_5024298792" description="Tail specific protease domain-containing protein" evidence="1">
    <location>
        <begin position="19"/>
        <end position="349"/>
    </location>
</feature>
<evidence type="ECO:0000313" key="4">
    <source>
        <dbReference type="Proteomes" id="UP000292424"/>
    </source>
</evidence>
<evidence type="ECO:0000259" key="2">
    <source>
        <dbReference type="Pfam" id="PF03572"/>
    </source>
</evidence>
<feature type="signal peptide" evidence="1">
    <location>
        <begin position="1"/>
        <end position="18"/>
    </location>
</feature>
<dbReference type="InterPro" id="IPR029045">
    <property type="entry name" value="ClpP/crotonase-like_dom_sf"/>
</dbReference>
<name>A0A5P2G6M4_9BACT</name>